<evidence type="ECO:0000256" key="4">
    <source>
        <dbReference type="ARBA" id="ARBA00022801"/>
    </source>
</evidence>
<evidence type="ECO:0000256" key="6">
    <source>
        <dbReference type="ARBA" id="ARBA00022839"/>
    </source>
</evidence>
<dbReference type="InterPro" id="IPR011604">
    <property type="entry name" value="PDDEXK-like_dom_sf"/>
</dbReference>
<reference evidence="11 12" key="1">
    <citation type="submission" date="2018-06" db="EMBL/GenBank/DDBJ databases">
        <title>Phytoactinopolyspora halophila sp. nov., a novel halophilic actinomycete isolated from a saline soil in China.</title>
        <authorList>
            <person name="Tang S.-K."/>
        </authorList>
    </citation>
    <scope>NUCLEOTIDE SEQUENCE [LARGE SCALE GENOMIC DNA]</scope>
    <source>
        <strain evidence="11 12">YIM 96934</strain>
    </source>
</reference>
<protein>
    <recommendedName>
        <fullName evidence="10">PD-(D/E)XK endonuclease-like domain-containing protein</fullName>
    </recommendedName>
</protein>
<gene>
    <name evidence="11" type="ORF">DPM12_19720</name>
</gene>
<dbReference type="Gene3D" id="3.90.320.10">
    <property type="match status" value="1"/>
</dbReference>
<keyword evidence="7" id="KW-0067">ATP-binding</keyword>
<dbReference type="PANTHER" id="PTHR30591">
    <property type="entry name" value="RECBCD ENZYME SUBUNIT RECC"/>
    <property type="match status" value="1"/>
</dbReference>
<keyword evidence="8" id="KW-0238">DNA-binding</keyword>
<dbReference type="InterPro" id="IPR011335">
    <property type="entry name" value="Restrct_endonuc-II-like"/>
</dbReference>
<name>A0A329QCE1_9ACTN</name>
<keyword evidence="9" id="KW-0234">DNA repair</keyword>
<dbReference type="AlphaFoldDB" id="A0A329QCE1"/>
<keyword evidence="1" id="KW-0540">Nuclease</keyword>
<dbReference type="PANTHER" id="PTHR30591:SF1">
    <property type="entry name" value="RECBCD ENZYME SUBUNIT RECC"/>
    <property type="match status" value="1"/>
</dbReference>
<sequence length="1030" mass="113779">MNIAHDLREGNCMAVDVRATAYGADAYRRLHEAVAETKGDDPLTPVTLIVPDRRIGIRARRSLTRGSDESGPGIAALNVTTLARLAEHRAGRALLSTGRRSATRLDVLGTLRSVLDNSPGIFRPVAHQLGTVRALAHAYRELRGLPASVRRSLADHGPVVAEVMRIYDAAHRLLAPAVFDEVDLIQATTDRIRTHGISGSFVVFLPQPRRACDAELLRVIAMYANTRVILGFTGEAYADEAAHRLCRDLGADMEVTWQPPVADALLNASDPDDEVRAVVRRVKEALVEHPGHRIAVWYGTASPYARLLDEHFDQAGVQIFGNTARSLAETTPGRAFRRLLALPAQSFRRDDVLALLADTSISYDGIRAPRTAWERISRTAGVVSGDDWNRVREFARRRRRWLADYPDTDEATARRTQQAAEHAEKLHEFVTFLQHCHAQIESASSWQELGEGVEQLWSLVERDWRPATATLARQEDVRGHRRISEFIVRVGELDGTAGAPDPLLLRQLVEIELDHELGGHGTVGRGVHVGPISHGPGADVDLVFVVGAAEGFIPARIHEDPLVPDRARVATNGALGTRRERLSTQHHFILASLAAAPRGGRTLTFPRGDLRQGGTKSPSRWTLPTIRALDGRADLVITHWERARGLTEIPSYTGAVERDLQPATAQEWRQRTAVTDPGCDDSIVTRALTVHQARLSSEFTPFDGNLAGMTNLPDPTLAPVSVTALESWVHCPHGYFVRHILGVLPIEDPEDAVRISARDRGNVLHKILERLVTSALEDGWAPGHGQSWPRYTHRMIDQIADEEFAVAKAEGLTGYPILWDADREALRADLHAWVSHDDRRRAELGNLAPYAAEWPFEDVDISLADGRALRVRGKIDRIDRGLDGRLVVTDYKSGRLGRSYTRLTGDPCDRGQRLQLPIYAIAVGTAYGETRPVRSEYWFTSRRAGFARVGYDVDDAVLGRVTQALRTIMNGISGGIFPQRPNDDGNVLFECNACEIHGPEDRQIAVAWQAKTNTPELAELQELLNFGGLS</sequence>
<evidence type="ECO:0000259" key="10">
    <source>
        <dbReference type="Pfam" id="PF12705"/>
    </source>
</evidence>
<evidence type="ECO:0000313" key="12">
    <source>
        <dbReference type="Proteomes" id="UP000250462"/>
    </source>
</evidence>
<dbReference type="InterPro" id="IPR038726">
    <property type="entry name" value="PDDEXK_AddAB-type"/>
</dbReference>
<keyword evidence="2" id="KW-0547">Nucleotide-binding</keyword>
<keyword evidence="4" id="KW-0378">Hydrolase</keyword>
<dbReference type="GO" id="GO:0003677">
    <property type="term" value="F:DNA binding"/>
    <property type="evidence" value="ECO:0007669"/>
    <property type="project" value="UniProtKB-KW"/>
</dbReference>
<dbReference type="GO" id="GO:0004527">
    <property type="term" value="F:exonuclease activity"/>
    <property type="evidence" value="ECO:0007669"/>
    <property type="project" value="UniProtKB-KW"/>
</dbReference>
<dbReference type="Pfam" id="PF12705">
    <property type="entry name" value="PDDEXK_1"/>
    <property type="match status" value="1"/>
</dbReference>
<keyword evidence="3" id="KW-0227">DNA damage</keyword>
<dbReference type="EMBL" id="QMIG01000031">
    <property type="protein sequence ID" value="RAW10026.1"/>
    <property type="molecule type" value="Genomic_DNA"/>
</dbReference>
<dbReference type="GO" id="GO:0006310">
    <property type="term" value="P:DNA recombination"/>
    <property type="evidence" value="ECO:0007669"/>
    <property type="project" value="TreeGrafter"/>
</dbReference>
<dbReference type="SUPFAM" id="SSF52980">
    <property type="entry name" value="Restriction endonuclease-like"/>
    <property type="match status" value="1"/>
</dbReference>
<dbReference type="Proteomes" id="UP000250462">
    <property type="component" value="Unassembled WGS sequence"/>
</dbReference>
<organism evidence="11 12">
    <name type="scientific">Phytoactinopolyspora halophila</name>
    <dbReference type="NCBI Taxonomy" id="1981511"/>
    <lineage>
        <taxon>Bacteria</taxon>
        <taxon>Bacillati</taxon>
        <taxon>Actinomycetota</taxon>
        <taxon>Actinomycetes</taxon>
        <taxon>Jiangellales</taxon>
        <taxon>Jiangellaceae</taxon>
        <taxon>Phytoactinopolyspora</taxon>
    </lineage>
</organism>
<accession>A0A329QCE1</accession>
<proteinExistence type="predicted"/>
<evidence type="ECO:0000256" key="8">
    <source>
        <dbReference type="ARBA" id="ARBA00023125"/>
    </source>
</evidence>
<dbReference type="InterPro" id="IPR027417">
    <property type="entry name" value="P-loop_NTPase"/>
</dbReference>
<evidence type="ECO:0000313" key="11">
    <source>
        <dbReference type="EMBL" id="RAW10026.1"/>
    </source>
</evidence>
<feature type="domain" description="PD-(D/E)XK endonuclease-like" evidence="10">
    <location>
        <begin position="720"/>
        <end position="996"/>
    </location>
</feature>
<dbReference type="SUPFAM" id="SSF52540">
    <property type="entry name" value="P-loop containing nucleoside triphosphate hydrolases"/>
    <property type="match status" value="1"/>
</dbReference>
<dbReference type="GO" id="GO:0005524">
    <property type="term" value="F:ATP binding"/>
    <property type="evidence" value="ECO:0007669"/>
    <property type="project" value="UniProtKB-KW"/>
</dbReference>
<keyword evidence="5" id="KW-0347">Helicase</keyword>
<comment type="caution">
    <text evidence="11">The sequence shown here is derived from an EMBL/GenBank/DDBJ whole genome shotgun (WGS) entry which is preliminary data.</text>
</comment>
<evidence type="ECO:0000256" key="7">
    <source>
        <dbReference type="ARBA" id="ARBA00022840"/>
    </source>
</evidence>
<evidence type="ECO:0000256" key="5">
    <source>
        <dbReference type="ARBA" id="ARBA00022806"/>
    </source>
</evidence>
<evidence type="ECO:0000256" key="2">
    <source>
        <dbReference type="ARBA" id="ARBA00022741"/>
    </source>
</evidence>
<evidence type="ECO:0000256" key="3">
    <source>
        <dbReference type="ARBA" id="ARBA00022763"/>
    </source>
</evidence>
<keyword evidence="12" id="KW-1185">Reference proteome</keyword>
<dbReference type="GO" id="GO:0006281">
    <property type="term" value="P:DNA repair"/>
    <property type="evidence" value="ECO:0007669"/>
    <property type="project" value="UniProtKB-KW"/>
</dbReference>
<keyword evidence="6" id="KW-0269">Exonuclease</keyword>
<evidence type="ECO:0000256" key="9">
    <source>
        <dbReference type="ARBA" id="ARBA00023204"/>
    </source>
</evidence>
<dbReference type="GO" id="GO:0004386">
    <property type="term" value="F:helicase activity"/>
    <property type="evidence" value="ECO:0007669"/>
    <property type="project" value="UniProtKB-KW"/>
</dbReference>
<evidence type="ECO:0000256" key="1">
    <source>
        <dbReference type="ARBA" id="ARBA00022722"/>
    </source>
</evidence>